<dbReference type="PANTHER" id="PTHR34550:SF2">
    <property type="entry name" value="SMALL RIBOSOMAL SUBUNIT PROTEIN BTHXC"/>
    <property type="match status" value="1"/>
</dbReference>
<dbReference type="AlphaFoldDB" id="A0A1S2YLZ0"/>
<dbReference type="InterPro" id="IPR044695">
    <property type="entry name" value="Ribosomal_bTHXc/bTHXc_plant"/>
</dbReference>
<feature type="region of interest" description="Disordered" evidence="4">
    <location>
        <begin position="69"/>
        <end position="108"/>
    </location>
</feature>
<keyword evidence="2 6" id="KW-0689">Ribosomal protein</keyword>
<accession>A0A1S2YLZ0</accession>
<organism evidence="5 6">
    <name type="scientific">Cicer arietinum</name>
    <name type="common">Chickpea</name>
    <name type="synonym">Garbanzo</name>
    <dbReference type="NCBI Taxonomy" id="3827"/>
    <lineage>
        <taxon>Eukaryota</taxon>
        <taxon>Viridiplantae</taxon>
        <taxon>Streptophyta</taxon>
        <taxon>Embryophyta</taxon>
        <taxon>Tracheophyta</taxon>
        <taxon>Spermatophyta</taxon>
        <taxon>Magnoliopsida</taxon>
        <taxon>eudicotyledons</taxon>
        <taxon>Gunneridae</taxon>
        <taxon>Pentapetalae</taxon>
        <taxon>rosids</taxon>
        <taxon>fabids</taxon>
        <taxon>Fabales</taxon>
        <taxon>Fabaceae</taxon>
        <taxon>Papilionoideae</taxon>
        <taxon>50 kb inversion clade</taxon>
        <taxon>NPAAA clade</taxon>
        <taxon>Hologalegina</taxon>
        <taxon>IRL clade</taxon>
        <taxon>Cicereae</taxon>
        <taxon>Cicer</taxon>
    </lineage>
</organism>
<keyword evidence="3" id="KW-0687">Ribonucleoprotein</keyword>
<reference evidence="6" key="2">
    <citation type="submission" date="2025-08" db="UniProtKB">
        <authorList>
            <consortium name="RefSeq"/>
        </authorList>
    </citation>
    <scope>IDENTIFICATION</scope>
    <source>
        <tissue evidence="6">Etiolated seedlings</tissue>
    </source>
</reference>
<dbReference type="InterPro" id="IPR030826">
    <property type="entry name" value="Ribosomal_bTHX/bTHXc/bTHXm"/>
</dbReference>
<dbReference type="KEGG" id="cam:101490096"/>
<dbReference type="eggNOG" id="ENOG502S3P4">
    <property type="taxonomic scope" value="Eukaryota"/>
</dbReference>
<dbReference type="Proteomes" id="UP000087171">
    <property type="component" value="Chromosome Ca6"/>
</dbReference>
<dbReference type="GeneID" id="101490096"/>
<dbReference type="PANTHER" id="PTHR34550">
    <property type="entry name" value="30S RIBOSOMAL PROTEIN S31, CHLOROPLASTIC"/>
    <property type="match status" value="1"/>
</dbReference>
<dbReference type="PaxDb" id="3827-XP_004506777.1"/>
<dbReference type="Pfam" id="PF17067">
    <property type="entry name" value="RPS31"/>
    <property type="match status" value="1"/>
</dbReference>
<evidence type="ECO:0000256" key="2">
    <source>
        <dbReference type="ARBA" id="ARBA00022980"/>
    </source>
</evidence>
<evidence type="ECO:0000313" key="6">
    <source>
        <dbReference type="RefSeq" id="XP_004506777.1"/>
    </source>
</evidence>
<name>A0A1S2YLZ0_CICAR</name>
<comment type="similarity">
    <text evidence="1">Belongs to the bacterial ribosomal protein bTHX family.</text>
</comment>
<keyword evidence="5" id="KW-1185">Reference proteome</keyword>
<gene>
    <name evidence="6" type="primary">LOC101490096</name>
</gene>
<reference evidence="5" key="1">
    <citation type="journal article" date="2013" name="Nat. Biotechnol.">
        <title>Draft genome sequence of chickpea (Cicer arietinum) provides a resource for trait improvement.</title>
        <authorList>
            <person name="Varshney R.K."/>
            <person name="Song C."/>
            <person name="Saxena R.K."/>
            <person name="Azam S."/>
            <person name="Yu S."/>
            <person name="Sharpe A.G."/>
            <person name="Cannon S."/>
            <person name="Baek J."/>
            <person name="Rosen B.D."/>
            <person name="Tar'an B."/>
            <person name="Millan T."/>
            <person name="Zhang X."/>
            <person name="Ramsay L.D."/>
            <person name="Iwata A."/>
            <person name="Wang Y."/>
            <person name="Nelson W."/>
            <person name="Farmer A.D."/>
            <person name="Gaur P.M."/>
            <person name="Soderlund C."/>
            <person name="Penmetsa R.V."/>
            <person name="Xu C."/>
            <person name="Bharti A.K."/>
            <person name="He W."/>
            <person name="Winter P."/>
            <person name="Zhao S."/>
            <person name="Hane J.K."/>
            <person name="Carrasquilla-Garcia N."/>
            <person name="Condie J.A."/>
            <person name="Upadhyaya H.D."/>
            <person name="Luo M.C."/>
            <person name="Thudi M."/>
            <person name="Gowda C.L."/>
            <person name="Singh N.P."/>
            <person name="Lichtenzveig J."/>
            <person name="Gali K.K."/>
            <person name="Rubio J."/>
            <person name="Nadarajan N."/>
            <person name="Dolezel J."/>
            <person name="Bansal K.C."/>
            <person name="Xu X."/>
            <person name="Edwards D."/>
            <person name="Zhang G."/>
            <person name="Kahl G."/>
            <person name="Gil J."/>
            <person name="Singh K.B."/>
            <person name="Datta S.K."/>
            <person name="Jackson S.A."/>
            <person name="Wang J."/>
            <person name="Cook D.R."/>
        </authorList>
    </citation>
    <scope>NUCLEOTIDE SEQUENCE [LARGE SCALE GENOMIC DNA]</scope>
    <source>
        <strain evidence="5">cv. CDC Frontier</strain>
    </source>
</reference>
<dbReference type="NCBIfam" id="TIGR04560">
    <property type="entry name" value="ribo_THX"/>
    <property type="match status" value="1"/>
</dbReference>
<dbReference type="GO" id="GO:0005840">
    <property type="term" value="C:ribosome"/>
    <property type="evidence" value="ECO:0007669"/>
    <property type="project" value="UniProtKB-KW"/>
</dbReference>
<sequence>MAMASLLLASPSPLSIQFNTSSSHLSFSHSQTFQSPLFVSFSSLSASSTSSLSATPFVYCGRGDRKTAKGKRFNRSFGNARPRNKNKGTGPPKIYTPPDPTKKEKLEDKEVMKIEINESLFN</sequence>
<protein>
    <submittedName>
        <fullName evidence="6">30S ribosomal protein S31, chloroplastic</fullName>
    </submittedName>
</protein>
<dbReference type="GO" id="GO:0009536">
    <property type="term" value="C:plastid"/>
    <property type="evidence" value="ECO:0007669"/>
    <property type="project" value="TreeGrafter"/>
</dbReference>
<proteinExistence type="inferred from homology"/>
<evidence type="ECO:0000313" key="5">
    <source>
        <dbReference type="Proteomes" id="UP000087171"/>
    </source>
</evidence>
<dbReference type="GO" id="GO:0032544">
    <property type="term" value="P:plastid translation"/>
    <property type="evidence" value="ECO:0007669"/>
    <property type="project" value="TreeGrafter"/>
</dbReference>
<evidence type="ECO:0000256" key="3">
    <source>
        <dbReference type="ARBA" id="ARBA00023274"/>
    </source>
</evidence>
<evidence type="ECO:0000256" key="1">
    <source>
        <dbReference type="ARBA" id="ARBA00010834"/>
    </source>
</evidence>
<dbReference type="STRING" id="3827.A0A1S2YLZ0"/>
<dbReference type="RefSeq" id="XP_004506777.1">
    <property type="nucleotide sequence ID" value="XM_004506720.2"/>
</dbReference>
<dbReference type="OrthoDB" id="694979at2759"/>
<dbReference type="GO" id="GO:1990904">
    <property type="term" value="C:ribonucleoprotein complex"/>
    <property type="evidence" value="ECO:0007669"/>
    <property type="project" value="UniProtKB-KW"/>
</dbReference>
<evidence type="ECO:0000256" key="4">
    <source>
        <dbReference type="SAM" id="MobiDB-lite"/>
    </source>
</evidence>